<feature type="compositionally biased region" description="Basic and acidic residues" evidence="1">
    <location>
        <begin position="121"/>
        <end position="132"/>
    </location>
</feature>
<evidence type="ECO:0000256" key="1">
    <source>
        <dbReference type="SAM" id="MobiDB-lite"/>
    </source>
</evidence>
<dbReference type="Proteomes" id="UP001316803">
    <property type="component" value="Unassembled WGS sequence"/>
</dbReference>
<feature type="region of interest" description="Disordered" evidence="1">
    <location>
        <begin position="40"/>
        <end position="323"/>
    </location>
</feature>
<feature type="compositionally biased region" description="Low complexity" evidence="1">
    <location>
        <begin position="225"/>
        <end position="234"/>
    </location>
</feature>
<dbReference type="SUPFAM" id="SSF68906">
    <property type="entry name" value="SAP domain"/>
    <property type="match status" value="1"/>
</dbReference>
<feature type="region of interest" description="Disordered" evidence="1">
    <location>
        <begin position="481"/>
        <end position="560"/>
    </location>
</feature>
<evidence type="ECO:0000259" key="2">
    <source>
        <dbReference type="Pfam" id="PF02037"/>
    </source>
</evidence>
<evidence type="ECO:0000313" key="4">
    <source>
        <dbReference type="Proteomes" id="UP001316803"/>
    </source>
</evidence>
<proteinExistence type="predicted"/>
<dbReference type="PANTHER" id="PTHR47031">
    <property type="entry name" value="SAP DNA-BINDING DOMAIN-CONTAINING PROTEIN"/>
    <property type="match status" value="1"/>
</dbReference>
<name>A0AAN8EQK2_9EURO</name>
<dbReference type="InterPro" id="IPR003034">
    <property type="entry name" value="SAP_dom"/>
</dbReference>
<accession>A0AAN8EQK2</accession>
<feature type="compositionally biased region" description="Basic and acidic residues" evidence="1">
    <location>
        <begin position="551"/>
        <end position="560"/>
    </location>
</feature>
<feature type="compositionally biased region" description="Low complexity" evidence="1">
    <location>
        <begin position="284"/>
        <end position="296"/>
    </location>
</feature>
<dbReference type="CDD" id="cd12432">
    <property type="entry name" value="RRM_ACINU"/>
    <property type="match status" value="1"/>
</dbReference>
<feature type="compositionally biased region" description="Basic and acidic residues" evidence="1">
    <location>
        <begin position="305"/>
        <end position="323"/>
    </location>
</feature>
<keyword evidence="4" id="KW-1185">Reference proteome</keyword>
<feature type="compositionally biased region" description="Polar residues" evidence="1">
    <location>
        <begin position="486"/>
        <end position="514"/>
    </location>
</feature>
<dbReference type="EMBL" id="JAKLMC020000010">
    <property type="protein sequence ID" value="KAK5953835.1"/>
    <property type="molecule type" value="Genomic_DNA"/>
</dbReference>
<dbReference type="InterPro" id="IPR036361">
    <property type="entry name" value="SAP_dom_sf"/>
</dbReference>
<protein>
    <recommendedName>
        <fullName evidence="2">SAP domain-containing protein</fullName>
    </recommendedName>
</protein>
<feature type="compositionally biased region" description="Basic and acidic residues" evidence="1">
    <location>
        <begin position="63"/>
        <end position="84"/>
    </location>
</feature>
<sequence length="670" mass="73585">MTEWDKYKVAELKEECKSRQISITGLKLKQQYIDKLAEYESSSQDAAPAEESVAEKTNGAFEEVAKDEKSEESAEPTEAEKVEEAQVDQQAGATDGNSEDDEKQDATEEIPLAVEADSGLPDDRPEALKVEDGQGLAVEVEVEAHEDVPMADTAEEAQDVKQNDMPLSEPEPEQLDANHDAQYGVENKGEDTTMDDAEEKLEEAQEESAPTPIAKSDPTKQTQLAEESTSSSSAEESRKRKRRSVTPPPDAEEVQKKAKAAGGEAIVTKRASRSPSPKSPKPPTVTAAAADIPGETTTEEAEEETTAKEEPGEVEEVKQEQAERKVVARAREESMDKDDTVEPAMHAATRSLYMRNFKRPLNIQTLRSHIVAIAQGSSSLAADENPVKFFNVNNIRSHAFITFTSISAASRVRAAMHQSRFPDEPQRDPLFVDFVPDENVEKWVEQETGGSRALGRNSSAKLEVVYNQTDDGVEAVFQEVDMSRPQRPSVSTAANQRSSISQRQASYSADTTRPTAIASGIHPDRAAIVPQSPHDRRRSSPARQPVPTPQKPRDEGIGFKGLDDLFESTQAKPKLYYKLQPQSVIDERTDMIRDLYSDRGVSGDPGMKRYTFEKDSGREEWVDNGPEFGHGKRGMDRLVGVGGRGRGGFRGRGGGRGYFGGDSYRGGGRR</sequence>
<feature type="region of interest" description="Disordered" evidence="1">
    <location>
        <begin position="618"/>
        <end position="670"/>
    </location>
</feature>
<evidence type="ECO:0000313" key="3">
    <source>
        <dbReference type="EMBL" id="KAK5953835.1"/>
    </source>
</evidence>
<organism evidence="3 4">
    <name type="scientific">Knufia fluminis</name>
    <dbReference type="NCBI Taxonomy" id="191047"/>
    <lineage>
        <taxon>Eukaryota</taxon>
        <taxon>Fungi</taxon>
        <taxon>Dikarya</taxon>
        <taxon>Ascomycota</taxon>
        <taxon>Pezizomycotina</taxon>
        <taxon>Eurotiomycetes</taxon>
        <taxon>Chaetothyriomycetidae</taxon>
        <taxon>Chaetothyriales</taxon>
        <taxon>Trichomeriaceae</taxon>
        <taxon>Knufia</taxon>
    </lineage>
</organism>
<dbReference type="Gene3D" id="1.10.720.30">
    <property type="entry name" value="SAP domain"/>
    <property type="match status" value="1"/>
</dbReference>
<dbReference type="Pfam" id="PF02037">
    <property type="entry name" value="SAP"/>
    <property type="match status" value="1"/>
</dbReference>
<gene>
    <name evidence="3" type="ORF">OHC33_005105</name>
</gene>
<feature type="compositionally biased region" description="Acidic residues" evidence="1">
    <location>
        <begin position="192"/>
        <end position="206"/>
    </location>
</feature>
<comment type="caution">
    <text evidence="3">The sequence shown here is derived from an EMBL/GenBank/DDBJ whole genome shotgun (WGS) entry which is preliminary data.</text>
</comment>
<dbReference type="PANTHER" id="PTHR47031:SF3">
    <property type="entry name" value="SAP DOMAIN-CONTAINING PROTEIN"/>
    <property type="match status" value="1"/>
</dbReference>
<feature type="compositionally biased region" description="Polar residues" evidence="1">
    <location>
        <begin position="87"/>
        <end position="96"/>
    </location>
</feature>
<dbReference type="AlphaFoldDB" id="A0AAN8EQK2"/>
<feature type="compositionally biased region" description="Gly residues" evidence="1">
    <location>
        <begin position="640"/>
        <end position="670"/>
    </location>
</feature>
<reference evidence="3 4" key="1">
    <citation type="submission" date="2022-12" db="EMBL/GenBank/DDBJ databases">
        <title>Genomic features and morphological characterization of a novel Knufia sp. strain isolated from spacecraft assembly facility.</title>
        <authorList>
            <person name="Teixeira M."/>
            <person name="Chander A.M."/>
            <person name="Stajich J.E."/>
            <person name="Venkateswaran K."/>
        </authorList>
    </citation>
    <scope>NUCLEOTIDE SEQUENCE [LARGE SCALE GENOMIC DNA]</scope>
    <source>
        <strain evidence="3 4">FJI-L2-BK-P2</strain>
    </source>
</reference>
<feature type="domain" description="SAP" evidence="2">
    <location>
        <begin position="5"/>
        <end position="35"/>
    </location>
</feature>
<dbReference type="InterPro" id="IPR034257">
    <property type="entry name" value="Acinus_RRM"/>
</dbReference>